<dbReference type="EMBL" id="CAMXCT020006598">
    <property type="protein sequence ID" value="CAL1170080.1"/>
    <property type="molecule type" value="Genomic_DNA"/>
</dbReference>
<sequence>MDESRQSIQASRLMAQVHEELMKTVGRVDQIQEQNSKRLEEISKLDTEITGLYARCAVSEQRLAETFEQKRQAEQLREQQKATDEAKLSKLRESLLEKQEALQQVVIPEVKHIEAKTDAKARLSEMRALESKESAQKSLAETARQRMENLNDEIYRERQRHQDLHRALRKAAEDRQSTLENQKALKVAIQQKGADPSADAGEVEKEAEIETQQIRSELASIEEKCQQLRKKLKDVAKHGDEEVDKLELTLQNARDDLERSFTQAADVQRAEVTTIENKVKAERQRLNIEVRMAMGLNCHLEFGTQRQRCSDVA</sequence>
<evidence type="ECO:0000313" key="3">
    <source>
        <dbReference type="EMBL" id="CAL4804017.1"/>
    </source>
</evidence>
<dbReference type="Proteomes" id="UP001152797">
    <property type="component" value="Unassembled WGS sequence"/>
</dbReference>
<evidence type="ECO:0000313" key="4">
    <source>
        <dbReference type="Proteomes" id="UP001152797"/>
    </source>
</evidence>
<keyword evidence="4" id="KW-1185">Reference proteome</keyword>
<accession>A0A9P1GJW4</accession>
<comment type="caution">
    <text evidence="2">The sequence shown here is derived from an EMBL/GenBank/DDBJ whole genome shotgun (WGS) entry which is preliminary data.</text>
</comment>
<reference evidence="3 4" key="2">
    <citation type="submission" date="2024-05" db="EMBL/GenBank/DDBJ databases">
        <authorList>
            <person name="Chen Y."/>
            <person name="Shah S."/>
            <person name="Dougan E. K."/>
            <person name="Thang M."/>
            <person name="Chan C."/>
        </authorList>
    </citation>
    <scope>NUCLEOTIDE SEQUENCE [LARGE SCALE GENOMIC DNA]</scope>
</reference>
<evidence type="ECO:0000313" key="2">
    <source>
        <dbReference type="EMBL" id="CAI4016705.1"/>
    </source>
</evidence>
<feature type="coiled-coil region" evidence="1">
    <location>
        <begin position="133"/>
        <end position="167"/>
    </location>
</feature>
<reference evidence="2" key="1">
    <citation type="submission" date="2022-10" db="EMBL/GenBank/DDBJ databases">
        <authorList>
            <person name="Chen Y."/>
            <person name="Dougan E. K."/>
            <person name="Chan C."/>
            <person name="Rhodes N."/>
            <person name="Thang M."/>
        </authorList>
    </citation>
    <scope>NUCLEOTIDE SEQUENCE</scope>
</reference>
<name>A0A9P1GJW4_9DINO</name>
<dbReference type="EMBL" id="CAMXCT030006598">
    <property type="protein sequence ID" value="CAL4804017.1"/>
    <property type="molecule type" value="Genomic_DNA"/>
</dbReference>
<feature type="coiled-coil region" evidence="1">
    <location>
        <begin position="204"/>
        <end position="263"/>
    </location>
</feature>
<gene>
    <name evidence="2" type="ORF">C1SCF055_LOCUS41412</name>
</gene>
<organism evidence="2">
    <name type="scientific">Cladocopium goreaui</name>
    <dbReference type="NCBI Taxonomy" id="2562237"/>
    <lineage>
        <taxon>Eukaryota</taxon>
        <taxon>Sar</taxon>
        <taxon>Alveolata</taxon>
        <taxon>Dinophyceae</taxon>
        <taxon>Suessiales</taxon>
        <taxon>Symbiodiniaceae</taxon>
        <taxon>Cladocopium</taxon>
    </lineage>
</organism>
<evidence type="ECO:0000256" key="1">
    <source>
        <dbReference type="SAM" id="Coils"/>
    </source>
</evidence>
<proteinExistence type="predicted"/>
<protein>
    <submittedName>
        <fullName evidence="2">Uncharacterized protein</fullName>
    </submittedName>
</protein>
<dbReference type="EMBL" id="CAMXCT010006598">
    <property type="protein sequence ID" value="CAI4016705.1"/>
    <property type="molecule type" value="Genomic_DNA"/>
</dbReference>
<dbReference type="AlphaFoldDB" id="A0A9P1GJW4"/>
<keyword evidence="1" id="KW-0175">Coiled coil</keyword>